<name>A0A975GSU2_9BACT</name>
<feature type="compositionally biased region" description="Basic and acidic residues" evidence="1">
    <location>
        <begin position="951"/>
        <end position="962"/>
    </location>
</feature>
<dbReference type="NCBIfam" id="TIGR01901">
    <property type="entry name" value="adhes_NPXG"/>
    <property type="match status" value="1"/>
</dbReference>
<dbReference type="Proteomes" id="UP000663722">
    <property type="component" value="Chromosome"/>
</dbReference>
<dbReference type="RefSeq" id="WP_207679219.1">
    <property type="nucleotide sequence ID" value="NZ_CP061800.1"/>
</dbReference>
<dbReference type="Gene3D" id="2.160.20.10">
    <property type="entry name" value="Single-stranded right-handed beta-helix, Pectin lyase-like"/>
    <property type="match status" value="2"/>
</dbReference>
<dbReference type="InterPro" id="IPR008638">
    <property type="entry name" value="FhaB/CdiA-like_TPS"/>
</dbReference>
<dbReference type="Pfam" id="PF05860">
    <property type="entry name" value="TPS"/>
    <property type="match status" value="1"/>
</dbReference>
<proteinExistence type="predicted"/>
<dbReference type="SUPFAM" id="SSF51126">
    <property type="entry name" value="Pectin lyase-like"/>
    <property type="match status" value="3"/>
</dbReference>
<dbReference type="AlphaFoldDB" id="A0A975GSU2"/>
<gene>
    <name evidence="3" type="ORF">dnm_075050</name>
</gene>
<organism evidence="3 4">
    <name type="scientific">Desulfonema magnum</name>
    <dbReference type="NCBI Taxonomy" id="45655"/>
    <lineage>
        <taxon>Bacteria</taxon>
        <taxon>Pseudomonadati</taxon>
        <taxon>Thermodesulfobacteriota</taxon>
        <taxon>Desulfobacteria</taxon>
        <taxon>Desulfobacterales</taxon>
        <taxon>Desulfococcaceae</taxon>
        <taxon>Desulfonema</taxon>
    </lineage>
</organism>
<dbReference type="SMART" id="SM00912">
    <property type="entry name" value="Haemagg_act"/>
    <property type="match status" value="1"/>
</dbReference>
<accession>A0A975GSU2</accession>
<dbReference type="EMBL" id="CP061800">
    <property type="protein sequence ID" value="QTA91438.1"/>
    <property type="molecule type" value="Genomic_DNA"/>
</dbReference>
<dbReference type="KEGG" id="dmm:dnm_075050"/>
<evidence type="ECO:0000313" key="4">
    <source>
        <dbReference type="Proteomes" id="UP000663722"/>
    </source>
</evidence>
<protein>
    <submittedName>
        <fullName evidence="3">Filamentous hemagglutinin family N-terminal domain-containing protein</fullName>
    </submittedName>
</protein>
<sequence length="962" mass="99087">MRKIVQFVITVFLIITAFFPAYAEGTHPRGIRLDGSLGTAGKLSLPGPDYEIKAEYGQQAGANLFHSFQQFNIHSDESATFTGPDSVKNIISRVTGGETSWIDGRLASAIPDADLYFLNPAGLMFGPNASLDLGGSFHVSTADYLRLGDNEKFYASPLETDVLSTAPPTAFGFLDDDAASIIFEGRGEIAQADWDGKPAGLSVSEGETISVIGGDIEIRKGTHFRTTLAVPNPADIFGDPVEVPRVGTAGSLTAAGGRINMVSVASAGEVISSASGPDVSSVEDFGNITVSDNSLLDVSGQGAGSIFVRGGRFVTDSSELRARTLGDTDGGTISIEGDNLSFTNGAYADGNTYGSGKGSDITLKASETVAFEGENSLRDVSKILLETHSKDEDAGNAGNLLIEAKDVSFRHGAPVSSLTVGKGNGGDVTIRARDTVSFSGQNSDLYHSLLSLGFFGQYKEHHSGGIFSLISSESNGGCGGDILLEAGDISLANGCSVYSTTLGPGSSGDIVVNAAETVSIKGSGGKDFWVGGINSTAFTPRPGAVVGDAGNISLEAGKLTIEKGGYITSSTAIHAKGMESGKAGDVTIRVRGEVCLSGVNPCGMTSSYVVGNPPSGSYISAVSRGTGGTAGEAGNVFLEAESLIIEDGSMISASTSGSSNGGNVEIRVRDSVRVSGIAPVMIYPEGEQPTEVYAVSAIDASSKGVLPDAGSGGKISLSAKEVILTDKGKISTSSSGRGNAGDINLDVGGLRLEHDALISSASVSENHGGSAGTITVEADDSVELFNNSVMITDAVSAGGGKISVNTESSLYLLNSEMSTSVREGIGKGGDISVVNSQSVILNHSNIRANAEAGDGGAIFINTENFIKSSDSRVTATSARGNEGTVNIECPYTDVSSGLTVMPGNYLDAGKWAKTPCSKRSAEDMSRFVIRHKDAAPGSPNDWQPLLPRPEGFPDGKKMDREQ</sequence>
<evidence type="ECO:0000256" key="1">
    <source>
        <dbReference type="SAM" id="MobiDB-lite"/>
    </source>
</evidence>
<feature type="domain" description="Filamentous haemagglutinin FhaB/tRNA nuclease CdiA-like TPS" evidence="2">
    <location>
        <begin position="40"/>
        <end position="148"/>
    </location>
</feature>
<evidence type="ECO:0000313" key="3">
    <source>
        <dbReference type="EMBL" id="QTA91438.1"/>
    </source>
</evidence>
<keyword evidence="4" id="KW-1185">Reference proteome</keyword>
<reference evidence="3" key="1">
    <citation type="journal article" date="2021" name="Microb. Physiol.">
        <title>Proteogenomic Insights into the Physiology of Marine, Sulfate-Reducing, Filamentous Desulfonema limicola and Desulfonema magnum.</title>
        <authorList>
            <person name="Schnaars V."/>
            <person name="Wohlbrand L."/>
            <person name="Scheve S."/>
            <person name="Hinrichs C."/>
            <person name="Reinhardt R."/>
            <person name="Rabus R."/>
        </authorList>
    </citation>
    <scope>NUCLEOTIDE SEQUENCE</scope>
    <source>
        <strain evidence="3">4be13</strain>
    </source>
</reference>
<feature type="region of interest" description="Disordered" evidence="1">
    <location>
        <begin position="931"/>
        <end position="962"/>
    </location>
</feature>
<dbReference type="InterPro" id="IPR011050">
    <property type="entry name" value="Pectin_lyase_fold/virulence"/>
</dbReference>
<dbReference type="InterPro" id="IPR012334">
    <property type="entry name" value="Pectin_lyas_fold"/>
</dbReference>
<evidence type="ECO:0000259" key="2">
    <source>
        <dbReference type="SMART" id="SM00912"/>
    </source>
</evidence>